<reference evidence="9 10" key="1">
    <citation type="submission" date="2018-05" db="EMBL/GenBank/DDBJ databases">
        <authorList>
            <person name="Goeker M."/>
            <person name="Huntemann M."/>
            <person name="Clum A."/>
            <person name="Pillay M."/>
            <person name="Palaniappan K."/>
            <person name="Varghese N."/>
            <person name="Mikhailova N."/>
            <person name="Stamatis D."/>
            <person name="Reddy T."/>
            <person name="Daum C."/>
            <person name="Shapiro N."/>
            <person name="Ivanova N."/>
            <person name="Kyrpides N."/>
            <person name="Woyke T."/>
        </authorList>
    </citation>
    <scope>NUCLEOTIDE SEQUENCE [LARGE SCALE GENOMIC DNA]</scope>
    <source>
        <strain evidence="9 10">DSM 26524</strain>
    </source>
</reference>
<dbReference type="Proteomes" id="UP000245412">
    <property type="component" value="Unassembled WGS sequence"/>
</dbReference>
<gene>
    <name evidence="9" type="ORF">C7383_103356</name>
</gene>
<dbReference type="InterPro" id="IPR050901">
    <property type="entry name" value="BP-dep_ABC_trans_perm"/>
</dbReference>
<dbReference type="InterPro" id="IPR000515">
    <property type="entry name" value="MetI-like"/>
</dbReference>
<dbReference type="AlphaFoldDB" id="A0AB73T7H8"/>
<dbReference type="RefSeq" id="WP_109625605.1">
    <property type="nucleotide sequence ID" value="NZ_CABJAT010000007.1"/>
</dbReference>
<evidence type="ECO:0000256" key="3">
    <source>
        <dbReference type="ARBA" id="ARBA00022475"/>
    </source>
</evidence>
<evidence type="ECO:0000313" key="10">
    <source>
        <dbReference type="Proteomes" id="UP000245412"/>
    </source>
</evidence>
<dbReference type="PROSITE" id="PS50928">
    <property type="entry name" value="ABC_TM1"/>
    <property type="match status" value="1"/>
</dbReference>
<keyword evidence="5 7" id="KW-1133">Transmembrane helix</keyword>
<protein>
    <submittedName>
        <fullName evidence="9">Carbohydrate ABC transporter membrane protein 2 (CUT1 family)</fullName>
    </submittedName>
</protein>
<keyword evidence="10" id="KW-1185">Reference proteome</keyword>
<dbReference type="PANTHER" id="PTHR32243:SF18">
    <property type="entry name" value="INNER MEMBRANE ABC TRANSPORTER PERMEASE PROTEIN YCJP"/>
    <property type="match status" value="1"/>
</dbReference>
<evidence type="ECO:0000256" key="6">
    <source>
        <dbReference type="ARBA" id="ARBA00023136"/>
    </source>
</evidence>
<dbReference type="Pfam" id="PF00528">
    <property type="entry name" value="BPD_transp_1"/>
    <property type="match status" value="1"/>
</dbReference>
<feature type="transmembrane region" description="Helical" evidence="7">
    <location>
        <begin position="242"/>
        <end position="262"/>
    </location>
</feature>
<evidence type="ECO:0000256" key="2">
    <source>
        <dbReference type="ARBA" id="ARBA00022448"/>
    </source>
</evidence>
<evidence type="ECO:0000256" key="1">
    <source>
        <dbReference type="ARBA" id="ARBA00004651"/>
    </source>
</evidence>
<keyword evidence="2 7" id="KW-0813">Transport</keyword>
<organism evidence="9 10">
    <name type="scientific">Murimonas intestini</name>
    <dbReference type="NCBI Taxonomy" id="1337051"/>
    <lineage>
        <taxon>Bacteria</taxon>
        <taxon>Bacillati</taxon>
        <taxon>Bacillota</taxon>
        <taxon>Clostridia</taxon>
        <taxon>Lachnospirales</taxon>
        <taxon>Lachnospiraceae</taxon>
        <taxon>Murimonas</taxon>
    </lineage>
</organism>
<dbReference type="GO" id="GO:0055085">
    <property type="term" value="P:transmembrane transport"/>
    <property type="evidence" value="ECO:0007669"/>
    <property type="project" value="InterPro"/>
</dbReference>
<feature type="transmembrane region" description="Helical" evidence="7">
    <location>
        <begin position="74"/>
        <end position="96"/>
    </location>
</feature>
<dbReference type="EMBL" id="QGGY01000003">
    <property type="protein sequence ID" value="PWJ77510.1"/>
    <property type="molecule type" value="Genomic_DNA"/>
</dbReference>
<sequence length="278" mass="31053">MKIKRIFKTIGFYLLLTIIVLFISLPLINMVGSSFKSTREILNNNNIFPEVFTWENYRNVLNRTPFLTYVRNSVVVAVLTAVVVGITSCLAGYAIARYQRHIRAFRYFSKLFLILQMFPAVLLMIPLVLVFIKVGLSDSLLGISLIYIAFNIPFCTWMISGFFEGIPVEMEEAAQIDGCTVFQSFCKLAVPLSLPGIASIMIYAFIGAWNEYMMANVINKSAEVKTLPVGLQSFILQFDTDWGSLMAASVLAIIPAMLFIIFMQKYIVAGLTAGAVKG</sequence>
<feature type="transmembrane region" description="Helical" evidence="7">
    <location>
        <begin position="108"/>
        <end position="132"/>
    </location>
</feature>
<dbReference type="CDD" id="cd06261">
    <property type="entry name" value="TM_PBP2"/>
    <property type="match status" value="1"/>
</dbReference>
<name>A0AB73T7H8_9FIRM</name>
<evidence type="ECO:0000313" key="9">
    <source>
        <dbReference type="EMBL" id="PWJ77510.1"/>
    </source>
</evidence>
<feature type="transmembrane region" description="Helical" evidence="7">
    <location>
        <begin position="144"/>
        <end position="163"/>
    </location>
</feature>
<comment type="similarity">
    <text evidence="7">Belongs to the binding-protein-dependent transport system permease family.</text>
</comment>
<feature type="transmembrane region" description="Helical" evidence="7">
    <location>
        <begin position="12"/>
        <end position="32"/>
    </location>
</feature>
<dbReference type="GO" id="GO:0005886">
    <property type="term" value="C:plasma membrane"/>
    <property type="evidence" value="ECO:0007669"/>
    <property type="project" value="UniProtKB-SubCell"/>
</dbReference>
<feature type="domain" description="ABC transmembrane type-1" evidence="8">
    <location>
        <begin position="70"/>
        <end position="263"/>
    </location>
</feature>
<comment type="caution">
    <text evidence="9">The sequence shown here is derived from an EMBL/GenBank/DDBJ whole genome shotgun (WGS) entry which is preliminary data.</text>
</comment>
<dbReference type="SUPFAM" id="SSF161098">
    <property type="entry name" value="MetI-like"/>
    <property type="match status" value="1"/>
</dbReference>
<dbReference type="PANTHER" id="PTHR32243">
    <property type="entry name" value="MALTOSE TRANSPORT SYSTEM PERMEASE-RELATED"/>
    <property type="match status" value="1"/>
</dbReference>
<keyword evidence="6 7" id="KW-0472">Membrane</keyword>
<dbReference type="InterPro" id="IPR035906">
    <property type="entry name" value="MetI-like_sf"/>
</dbReference>
<feature type="transmembrane region" description="Helical" evidence="7">
    <location>
        <begin position="184"/>
        <end position="206"/>
    </location>
</feature>
<evidence type="ECO:0000256" key="5">
    <source>
        <dbReference type="ARBA" id="ARBA00022989"/>
    </source>
</evidence>
<evidence type="ECO:0000259" key="8">
    <source>
        <dbReference type="PROSITE" id="PS50928"/>
    </source>
</evidence>
<accession>A0AB73T7H8</accession>
<proteinExistence type="inferred from homology"/>
<evidence type="ECO:0000256" key="4">
    <source>
        <dbReference type="ARBA" id="ARBA00022692"/>
    </source>
</evidence>
<keyword evidence="4 7" id="KW-0812">Transmembrane</keyword>
<keyword evidence="3" id="KW-1003">Cell membrane</keyword>
<dbReference type="Gene3D" id="1.10.3720.10">
    <property type="entry name" value="MetI-like"/>
    <property type="match status" value="1"/>
</dbReference>
<comment type="subcellular location">
    <subcellularLocation>
        <location evidence="1 7">Cell membrane</location>
        <topology evidence="1 7">Multi-pass membrane protein</topology>
    </subcellularLocation>
</comment>
<evidence type="ECO:0000256" key="7">
    <source>
        <dbReference type="RuleBase" id="RU363032"/>
    </source>
</evidence>